<feature type="non-terminal residue" evidence="1">
    <location>
        <position position="1"/>
    </location>
</feature>
<dbReference type="PIR" id="A37902">
    <property type="entry name" value="A37902"/>
</dbReference>
<protein>
    <submittedName>
        <fullName evidence="1">Myotrophin</fullName>
    </submittedName>
</protein>
<proteinExistence type="evidence at protein level"/>
<sequence>GADKTVKGPDGLTALEATDNQAIDYGGFMEVVYVDATK</sequence>
<organism evidence="1">
    <name type="scientific">Rattus norvegicus</name>
    <name type="common">Rat</name>
    <dbReference type="NCBI Taxonomy" id="10116"/>
    <lineage>
        <taxon>Eukaryota</taxon>
        <taxon>Metazoa</taxon>
        <taxon>Chordata</taxon>
        <taxon>Craniata</taxon>
        <taxon>Vertebrata</taxon>
        <taxon>Euteleostomi</taxon>
        <taxon>Mammalia</taxon>
        <taxon>Eutheria</taxon>
        <taxon>Euarchontoglires</taxon>
        <taxon>Glires</taxon>
        <taxon>Rodentia</taxon>
        <taxon>Myomorpha</taxon>
        <taxon>Muroidea</taxon>
        <taxon>Muridae</taxon>
        <taxon>Murinae</taxon>
        <taxon>Rattus</taxon>
    </lineage>
</organism>
<feature type="non-terminal residue" evidence="1">
    <location>
        <position position="38"/>
    </location>
</feature>
<keyword id="KW-0903">Direct protein sequencing</keyword>
<dbReference type="AlphaFoldDB" id="Q7M071"/>
<accession>Q7M071</accession>
<reference evidence="1" key="1">
    <citation type="journal article" date="1990" name="J. Biol. Chem.">
        <title>Myotrophin: purification of a novel peptide from spontaneously hypertensive rat heart that influences myocardial growth.</title>
        <authorList>
            <person name="Sen S."/>
            <person name="Kundu G."/>
            <person name="Mekhail N."/>
            <person name="Castel J."/>
            <person name="Misono K."/>
            <person name="Healy B."/>
        </authorList>
    </citation>
    <scope>PROTEIN SEQUENCE</scope>
</reference>
<evidence type="ECO:0000313" key="1">
    <source>
        <dbReference type="PIR" id="A37902"/>
    </source>
</evidence>
<name>Q7M071_RAT</name>